<protein>
    <submittedName>
        <fullName evidence="15">Toxin RTX-I translocation ATP-binding protein</fullName>
    </submittedName>
</protein>
<feature type="transmembrane region" description="Helical" evidence="11">
    <location>
        <begin position="290"/>
        <end position="311"/>
    </location>
</feature>
<keyword evidence="7" id="KW-0653">Protein transport</keyword>
<keyword evidence="5" id="KW-0547">Nucleotide-binding</keyword>
<dbReference type="PROSITE" id="PS50893">
    <property type="entry name" value="ABC_TRANSPORTER_2"/>
    <property type="match status" value="1"/>
</dbReference>
<evidence type="ECO:0000256" key="2">
    <source>
        <dbReference type="ARBA" id="ARBA00022448"/>
    </source>
</evidence>
<dbReference type="RefSeq" id="WP_281794793.1">
    <property type="nucleotide sequence ID" value="NZ_AP025941.1"/>
</dbReference>
<dbReference type="PANTHER" id="PTHR24221:SF654">
    <property type="entry name" value="ATP-BINDING CASSETTE SUB-FAMILY B MEMBER 6"/>
    <property type="match status" value="1"/>
</dbReference>
<keyword evidence="6 15" id="KW-0067">ATP-binding</keyword>
<dbReference type="EMBL" id="CACRUT010000008">
    <property type="protein sequence ID" value="VYT96603.1"/>
    <property type="molecule type" value="Genomic_DNA"/>
</dbReference>
<dbReference type="SUPFAM" id="SSF52540">
    <property type="entry name" value="P-loop containing nucleoside triphosphate hydrolases"/>
    <property type="match status" value="1"/>
</dbReference>
<dbReference type="Pfam" id="PF00005">
    <property type="entry name" value="ABC_tran"/>
    <property type="match status" value="1"/>
</dbReference>
<dbReference type="GO" id="GO:0005886">
    <property type="term" value="C:plasma membrane"/>
    <property type="evidence" value="ECO:0007669"/>
    <property type="project" value="UniProtKB-SubCell"/>
</dbReference>
<dbReference type="InterPro" id="IPR017871">
    <property type="entry name" value="ABC_transporter-like_CS"/>
</dbReference>
<evidence type="ECO:0000256" key="5">
    <source>
        <dbReference type="ARBA" id="ARBA00022741"/>
    </source>
</evidence>
<dbReference type="PROSITE" id="PS50990">
    <property type="entry name" value="PEPTIDASE_C39"/>
    <property type="match status" value="1"/>
</dbReference>
<evidence type="ECO:0000256" key="1">
    <source>
        <dbReference type="ARBA" id="ARBA00004651"/>
    </source>
</evidence>
<keyword evidence="3" id="KW-1003">Cell membrane</keyword>
<dbReference type="GO" id="GO:0016887">
    <property type="term" value="F:ATP hydrolysis activity"/>
    <property type="evidence" value="ECO:0007669"/>
    <property type="project" value="InterPro"/>
</dbReference>
<dbReference type="GO" id="GO:0005524">
    <property type="term" value="F:ATP binding"/>
    <property type="evidence" value="ECO:0007669"/>
    <property type="project" value="UniProtKB-KW"/>
</dbReference>
<evidence type="ECO:0000259" key="14">
    <source>
        <dbReference type="PROSITE" id="PS50990"/>
    </source>
</evidence>
<dbReference type="SMART" id="SM00382">
    <property type="entry name" value="AAA"/>
    <property type="match status" value="1"/>
</dbReference>
<dbReference type="FunFam" id="3.40.50.300:FF:000221">
    <property type="entry name" value="Multidrug ABC transporter ATP-binding protein"/>
    <property type="match status" value="1"/>
</dbReference>
<dbReference type="InterPro" id="IPR039421">
    <property type="entry name" value="Type_1_exporter"/>
</dbReference>
<evidence type="ECO:0000313" key="15">
    <source>
        <dbReference type="EMBL" id="VYT96603.1"/>
    </source>
</evidence>
<dbReference type="InterPro" id="IPR005074">
    <property type="entry name" value="Peptidase_C39"/>
</dbReference>
<reference evidence="15" key="1">
    <citation type="submission" date="2019-11" db="EMBL/GenBank/DDBJ databases">
        <authorList>
            <person name="Feng L."/>
        </authorList>
    </citation>
    <scope>NUCLEOTIDE SEQUENCE</scope>
    <source>
        <strain evidence="15">PclaraLFYP37</strain>
    </source>
</reference>
<proteinExistence type="predicted"/>
<accession>A0A6N3B0F3</accession>
<keyword evidence="2" id="KW-0813">Transport</keyword>
<comment type="subcellular location">
    <subcellularLocation>
        <location evidence="1">Cell membrane</location>
        <topology evidence="1">Multi-pass membrane protein</topology>
    </subcellularLocation>
</comment>
<feature type="domain" description="ABC transporter" evidence="12">
    <location>
        <begin position="496"/>
        <end position="732"/>
    </location>
</feature>
<dbReference type="InterPro" id="IPR003593">
    <property type="entry name" value="AAA+_ATPase"/>
</dbReference>
<dbReference type="PANTHER" id="PTHR24221">
    <property type="entry name" value="ATP-BINDING CASSETTE SUB-FAMILY B"/>
    <property type="match status" value="1"/>
</dbReference>
<dbReference type="InterPro" id="IPR036640">
    <property type="entry name" value="ABC1_TM_sf"/>
</dbReference>
<dbReference type="GO" id="GO:0008233">
    <property type="term" value="F:peptidase activity"/>
    <property type="evidence" value="ECO:0007669"/>
    <property type="project" value="InterPro"/>
</dbReference>
<evidence type="ECO:0000256" key="9">
    <source>
        <dbReference type="ARBA" id="ARBA00023136"/>
    </source>
</evidence>
<feature type="domain" description="ABC transmembrane type-1" evidence="13">
    <location>
        <begin position="183"/>
        <end position="462"/>
    </location>
</feature>
<dbReference type="Pfam" id="PF00664">
    <property type="entry name" value="ABC_membrane"/>
    <property type="match status" value="1"/>
</dbReference>
<dbReference type="GO" id="GO:0006508">
    <property type="term" value="P:proteolysis"/>
    <property type="evidence" value="ECO:0007669"/>
    <property type="project" value="InterPro"/>
</dbReference>
<keyword evidence="10" id="KW-0080">Bacteriocin transport</keyword>
<evidence type="ECO:0000256" key="8">
    <source>
        <dbReference type="ARBA" id="ARBA00022989"/>
    </source>
</evidence>
<dbReference type="GO" id="GO:0043213">
    <property type="term" value="P:bacteriocin transport"/>
    <property type="evidence" value="ECO:0007669"/>
    <property type="project" value="UniProtKB-KW"/>
</dbReference>
<evidence type="ECO:0000256" key="10">
    <source>
        <dbReference type="ARBA" id="ARBA00043264"/>
    </source>
</evidence>
<sequence length="738" mass="84125">MNKFKRFPHFRQNNTSDCGPTCLRMIARYYGVDYTAEMLRRHCHVSRRGVNMLGISEGAEHIGLDTVGVKMTFSQLAEDGLFPCILYWNQIHFVVCYGIERDKAGSYKIHISDPASQRLTYTREEFERCWIGRRAEDKGCGVALMLEPGENWGKVEDEYRKNSRSILSFTRYFVPYRCMIGQLLLAMLVGSLIQMVLPFLSQAMVDQGINGRNLDIITLILLAQLGFFVATLSIDYIRSWIMLHMNSRIDIALISDFLIKLTAMPLQFFDSRMTGDILQRIGDHGRIKGFLLGNSMRIVFSIVNFIVYLGILAYYNTVVLVIFLVGNTLYVAWISFFMRYRRELDIKRFNQSALEQSKMIQLVQGMQDIKLNNSERQKRWEWERIQVKLFQIGLKGLRIGQVQQSGSVFFTQTTHILIYYIAAKAVVDGSMTLGMMMSLTYIIGQVSAPIGEFIGFAQSFQDAKISLERLNEIHSQDDEETDIDKKLATLPQKRDICIERLSFSYTGSERDWALKDVSIHIPERQVTAIVGESGCGKTTLIKLLQGFYEPTRGSIKVGGVNLSDINPHTWRAATGSVMQDSFIFSDTIEGNIAFNTDEADKERMKSAARMARIDDFVESLPLGYDTVIGMEGKGVSQGQRQRILIARAIYKNPEYIFLDEATNSLDATNEAHIMDNLHCFYKGRTVVVSAHRLSTVKDADQIIVMDKGKIVERGNHQSLLEKRGRYYELVKNQMSVMA</sequence>
<evidence type="ECO:0000256" key="3">
    <source>
        <dbReference type="ARBA" id="ARBA00022475"/>
    </source>
</evidence>
<dbReference type="InterPro" id="IPR011527">
    <property type="entry name" value="ABC1_TM_dom"/>
</dbReference>
<dbReference type="CDD" id="cd02418">
    <property type="entry name" value="Peptidase_C39B"/>
    <property type="match status" value="1"/>
</dbReference>
<keyword evidence="9 11" id="KW-0472">Membrane</keyword>
<dbReference type="Pfam" id="PF03412">
    <property type="entry name" value="Peptidase_C39"/>
    <property type="match status" value="1"/>
</dbReference>
<dbReference type="Gene3D" id="3.90.70.10">
    <property type="entry name" value="Cysteine proteinases"/>
    <property type="match status" value="1"/>
</dbReference>
<evidence type="ECO:0000259" key="13">
    <source>
        <dbReference type="PROSITE" id="PS50929"/>
    </source>
</evidence>
<dbReference type="PROSITE" id="PS50929">
    <property type="entry name" value="ABC_TM1F"/>
    <property type="match status" value="1"/>
</dbReference>
<evidence type="ECO:0000256" key="4">
    <source>
        <dbReference type="ARBA" id="ARBA00022692"/>
    </source>
</evidence>
<dbReference type="GO" id="GO:0015031">
    <property type="term" value="P:protein transport"/>
    <property type="evidence" value="ECO:0007669"/>
    <property type="project" value="UniProtKB-KW"/>
</dbReference>
<dbReference type="PROSITE" id="PS00211">
    <property type="entry name" value="ABC_TRANSPORTER_1"/>
    <property type="match status" value="1"/>
</dbReference>
<dbReference type="Gene3D" id="1.20.1560.10">
    <property type="entry name" value="ABC transporter type 1, transmembrane domain"/>
    <property type="match status" value="1"/>
</dbReference>
<dbReference type="AlphaFoldDB" id="A0A6N3B0F3"/>
<gene>
    <name evidence="15" type="primary">apxIB</name>
    <name evidence="15" type="ORF">PCLFYP37_01589</name>
</gene>
<feature type="domain" description="Peptidase C39" evidence="14">
    <location>
        <begin position="12"/>
        <end position="137"/>
    </location>
</feature>
<dbReference type="GO" id="GO:0140359">
    <property type="term" value="F:ABC-type transporter activity"/>
    <property type="evidence" value="ECO:0007669"/>
    <property type="project" value="InterPro"/>
</dbReference>
<evidence type="ECO:0000259" key="12">
    <source>
        <dbReference type="PROSITE" id="PS50893"/>
    </source>
</evidence>
<dbReference type="SUPFAM" id="SSF90123">
    <property type="entry name" value="ABC transporter transmembrane region"/>
    <property type="match status" value="1"/>
</dbReference>
<name>A0A6N3B0F3_9BACT</name>
<organism evidence="15">
    <name type="scientific">Paraprevotella clara</name>
    <dbReference type="NCBI Taxonomy" id="454154"/>
    <lineage>
        <taxon>Bacteria</taxon>
        <taxon>Pseudomonadati</taxon>
        <taxon>Bacteroidota</taxon>
        <taxon>Bacteroidia</taxon>
        <taxon>Bacteroidales</taxon>
        <taxon>Prevotellaceae</taxon>
        <taxon>Paraprevotella</taxon>
    </lineage>
</organism>
<dbReference type="Gene3D" id="3.40.50.300">
    <property type="entry name" value="P-loop containing nucleotide triphosphate hydrolases"/>
    <property type="match status" value="1"/>
</dbReference>
<evidence type="ECO:0000256" key="7">
    <source>
        <dbReference type="ARBA" id="ARBA00022927"/>
    </source>
</evidence>
<dbReference type="CDD" id="cd18571">
    <property type="entry name" value="ABC_6TM_peptidase_like"/>
    <property type="match status" value="1"/>
</dbReference>
<feature type="transmembrane region" description="Helical" evidence="11">
    <location>
        <begin position="174"/>
        <end position="196"/>
    </location>
</feature>
<feature type="transmembrane region" description="Helical" evidence="11">
    <location>
        <begin position="216"/>
        <end position="237"/>
    </location>
</feature>
<feature type="transmembrane region" description="Helical" evidence="11">
    <location>
        <begin position="317"/>
        <end position="338"/>
    </location>
</feature>
<keyword evidence="4 11" id="KW-0812">Transmembrane</keyword>
<dbReference type="InterPro" id="IPR027417">
    <property type="entry name" value="P-loop_NTPase"/>
</dbReference>
<evidence type="ECO:0000256" key="11">
    <source>
        <dbReference type="SAM" id="Phobius"/>
    </source>
</evidence>
<dbReference type="GO" id="GO:0034040">
    <property type="term" value="F:ATPase-coupled lipid transmembrane transporter activity"/>
    <property type="evidence" value="ECO:0007669"/>
    <property type="project" value="TreeGrafter"/>
</dbReference>
<dbReference type="InterPro" id="IPR003439">
    <property type="entry name" value="ABC_transporter-like_ATP-bd"/>
</dbReference>
<keyword evidence="8 11" id="KW-1133">Transmembrane helix</keyword>
<evidence type="ECO:0000256" key="6">
    <source>
        <dbReference type="ARBA" id="ARBA00022840"/>
    </source>
</evidence>